<keyword evidence="3" id="KW-1185">Reference proteome</keyword>
<feature type="transmembrane region" description="Helical" evidence="1">
    <location>
        <begin position="73"/>
        <end position="94"/>
    </location>
</feature>
<reference evidence="3" key="1">
    <citation type="submission" date="2016-06" db="EMBL/GenBank/DDBJ databases">
        <title>Parallel loss of symbiosis genes in relatives of nitrogen-fixing non-legume Parasponia.</title>
        <authorList>
            <person name="Van Velzen R."/>
            <person name="Holmer R."/>
            <person name="Bu F."/>
            <person name="Rutten L."/>
            <person name="Van Zeijl A."/>
            <person name="Liu W."/>
            <person name="Santuari L."/>
            <person name="Cao Q."/>
            <person name="Sharma T."/>
            <person name="Shen D."/>
            <person name="Roswanjaya Y."/>
            <person name="Wardhani T."/>
            <person name="Kalhor M.S."/>
            <person name="Jansen J."/>
            <person name="Van den Hoogen J."/>
            <person name="Gungor B."/>
            <person name="Hartog M."/>
            <person name="Hontelez J."/>
            <person name="Verver J."/>
            <person name="Yang W.-C."/>
            <person name="Schijlen E."/>
            <person name="Repin R."/>
            <person name="Schilthuizen M."/>
            <person name="Schranz E."/>
            <person name="Heidstra R."/>
            <person name="Miyata K."/>
            <person name="Fedorova E."/>
            <person name="Kohlen W."/>
            <person name="Bisseling T."/>
            <person name="Smit S."/>
            <person name="Geurts R."/>
        </authorList>
    </citation>
    <scope>NUCLEOTIDE SEQUENCE [LARGE SCALE GENOMIC DNA]</scope>
    <source>
        <strain evidence="3">cv. RG33-2</strain>
    </source>
</reference>
<comment type="caution">
    <text evidence="2">The sequence shown here is derived from an EMBL/GenBank/DDBJ whole genome shotgun (WGS) entry which is preliminary data.</text>
</comment>
<proteinExistence type="predicted"/>
<keyword evidence="1" id="KW-1133">Transmembrane helix</keyword>
<evidence type="ECO:0000313" key="3">
    <source>
        <dbReference type="Proteomes" id="UP000237000"/>
    </source>
</evidence>
<feature type="transmembrane region" description="Helical" evidence="1">
    <location>
        <begin position="42"/>
        <end position="61"/>
    </location>
</feature>
<organism evidence="2 3">
    <name type="scientific">Trema orientale</name>
    <name type="common">Charcoal tree</name>
    <name type="synonym">Celtis orientalis</name>
    <dbReference type="NCBI Taxonomy" id="63057"/>
    <lineage>
        <taxon>Eukaryota</taxon>
        <taxon>Viridiplantae</taxon>
        <taxon>Streptophyta</taxon>
        <taxon>Embryophyta</taxon>
        <taxon>Tracheophyta</taxon>
        <taxon>Spermatophyta</taxon>
        <taxon>Magnoliopsida</taxon>
        <taxon>eudicotyledons</taxon>
        <taxon>Gunneridae</taxon>
        <taxon>Pentapetalae</taxon>
        <taxon>rosids</taxon>
        <taxon>fabids</taxon>
        <taxon>Rosales</taxon>
        <taxon>Cannabaceae</taxon>
        <taxon>Trema</taxon>
    </lineage>
</organism>
<evidence type="ECO:0000256" key="1">
    <source>
        <dbReference type="SAM" id="Phobius"/>
    </source>
</evidence>
<name>A0A2P5EFQ5_TREOI</name>
<evidence type="ECO:0008006" key="4">
    <source>
        <dbReference type="Google" id="ProtNLM"/>
    </source>
</evidence>
<keyword evidence="1" id="KW-0812">Transmembrane</keyword>
<gene>
    <name evidence="2" type="ORF">TorRG33x02_198220</name>
</gene>
<dbReference type="EMBL" id="JXTC01000163">
    <property type="protein sequence ID" value="PON84362.1"/>
    <property type="molecule type" value="Genomic_DNA"/>
</dbReference>
<dbReference type="InParanoid" id="A0A2P5EFQ5"/>
<keyword evidence="1" id="KW-0472">Membrane</keyword>
<protein>
    <recommendedName>
        <fullName evidence="4">Transmembrane protein</fullName>
    </recommendedName>
</protein>
<sequence>MDRIRGLLAKSGLPNVEARAQEENDRNNNGVGSGGTDEWGNIMLPIVFRAAIGLAVLSGQVHQQAQARLHPIFHWLSLVLLLTFACFFTSKLIVSKFPIEAQVLERVGLFFTVMAFAIATSIIFLS</sequence>
<accession>A0A2P5EFQ5</accession>
<dbReference type="AlphaFoldDB" id="A0A2P5EFQ5"/>
<feature type="transmembrane region" description="Helical" evidence="1">
    <location>
        <begin position="106"/>
        <end position="125"/>
    </location>
</feature>
<dbReference type="OrthoDB" id="1745749at2759"/>
<dbReference type="PANTHER" id="PTHR34741">
    <property type="entry name" value="IMAP FAMILY MEMBER 1, PUTATIVE-RELATED"/>
    <property type="match status" value="1"/>
</dbReference>
<dbReference type="Proteomes" id="UP000237000">
    <property type="component" value="Unassembled WGS sequence"/>
</dbReference>
<dbReference type="PANTHER" id="PTHR34741:SF2">
    <property type="entry name" value="VESICLE TRANSPORT PROTEIN"/>
    <property type="match status" value="1"/>
</dbReference>
<evidence type="ECO:0000313" key="2">
    <source>
        <dbReference type="EMBL" id="PON84362.1"/>
    </source>
</evidence>